<dbReference type="EMBL" id="AUZX01006494">
    <property type="protein sequence ID" value="EQD63472.1"/>
    <property type="molecule type" value="Genomic_DNA"/>
</dbReference>
<gene>
    <name evidence="2" type="ORF">B1A_09116</name>
</gene>
<dbReference type="InterPro" id="IPR001926">
    <property type="entry name" value="TrpB-like_PALP"/>
</dbReference>
<dbReference type="Gene3D" id="3.40.50.1100">
    <property type="match status" value="2"/>
</dbReference>
<evidence type="ECO:0000259" key="1">
    <source>
        <dbReference type="Pfam" id="PF00291"/>
    </source>
</evidence>
<protein>
    <submittedName>
        <fullName evidence="2">Threonine synthase</fullName>
    </submittedName>
</protein>
<proteinExistence type="predicted"/>
<feature type="non-terminal residue" evidence="2">
    <location>
        <position position="1"/>
    </location>
</feature>
<dbReference type="InterPro" id="IPR051166">
    <property type="entry name" value="Threonine_Synthase"/>
</dbReference>
<reference evidence="2" key="2">
    <citation type="journal article" date="2014" name="ISME J.">
        <title>Microbial stratification in low pH oxic and suboxic macroscopic growths along an acid mine drainage.</title>
        <authorList>
            <person name="Mendez-Garcia C."/>
            <person name="Mesa V."/>
            <person name="Sprenger R.R."/>
            <person name="Richter M."/>
            <person name="Diez M.S."/>
            <person name="Solano J."/>
            <person name="Bargiela R."/>
            <person name="Golyshina O.V."/>
            <person name="Manteca A."/>
            <person name="Ramos J.L."/>
            <person name="Gallego J.R."/>
            <person name="Llorente I."/>
            <person name="Martins Dos Santos V.A."/>
            <person name="Jensen O.N."/>
            <person name="Pelaez A.I."/>
            <person name="Sanchez J."/>
            <person name="Ferrer M."/>
        </authorList>
    </citation>
    <scope>NUCLEOTIDE SEQUENCE</scope>
</reference>
<dbReference type="InterPro" id="IPR036052">
    <property type="entry name" value="TrpB-like_PALP_sf"/>
</dbReference>
<dbReference type="AlphaFoldDB" id="T1B0W4"/>
<sequence>HAARRRQLRRLPAHGQARAGRCTLRAALPLASANSISLGRLLPQAGYYAWAALDYWRQHARALSFIVPTGNLGNALACVIARRMGLPIGRIVLACNDNDTLPRYFAGAAYAAQPSRRTLANAMDVGAPSNFERLRALYADDAALRADLTAHAVSDADIRATLRSARTRHGLLPCPHTATALHVLQRLRAAGDTQPFAIVATAHAAKFAEVVEPEFGQVVDIPGPLAALLARPSHSEALAASDDALLARLWRLQDID</sequence>
<feature type="domain" description="Tryptophan synthase beta chain-like PALP" evidence="1">
    <location>
        <begin position="45"/>
        <end position="196"/>
    </location>
</feature>
<dbReference type="PANTHER" id="PTHR42690:SF1">
    <property type="entry name" value="THREONINE SYNTHASE-LIKE 2"/>
    <property type="match status" value="1"/>
</dbReference>
<dbReference type="PANTHER" id="PTHR42690">
    <property type="entry name" value="THREONINE SYNTHASE FAMILY MEMBER"/>
    <property type="match status" value="1"/>
</dbReference>
<dbReference type="SUPFAM" id="SSF53686">
    <property type="entry name" value="Tryptophan synthase beta subunit-like PLP-dependent enzymes"/>
    <property type="match status" value="1"/>
</dbReference>
<organism evidence="2">
    <name type="scientific">mine drainage metagenome</name>
    <dbReference type="NCBI Taxonomy" id="410659"/>
    <lineage>
        <taxon>unclassified sequences</taxon>
        <taxon>metagenomes</taxon>
        <taxon>ecological metagenomes</taxon>
    </lineage>
</organism>
<name>T1B0W4_9ZZZZ</name>
<dbReference type="Pfam" id="PF00291">
    <property type="entry name" value="PALP"/>
    <property type="match status" value="1"/>
</dbReference>
<comment type="caution">
    <text evidence="2">The sequence shown here is derived from an EMBL/GenBank/DDBJ whole genome shotgun (WGS) entry which is preliminary data.</text>
</comment>
<evidence type="ECO:0000313" key="2">
    <source>
        <dbReference type="EMBL" id="EQD63472.1"/>
    </source>
</evidence>
<reference evidence="2" key="1">
    <citation type="submission" date="2013-08" db="EMBL/GenBank/DDBJ databases">
        <authorList>
            <person name="Mendez C."/>
            <person name="Richter M."/>
            <person name="Ferrer M."/>
            <person name="Sanchez J."/>
        </authorList>
    </citation>
    <scope>NUCLEOTIDE SEQUENCE</scope>
</reference>
<accession>T1B0W4</accession>